<gene>
    <name evidence="1" type="ORF">A2290_01050</name>
</gene>
<dbReference type="EMBL" id="MEUA01000067">
    <property type="protein sequence ID" value="OGC12756.1"/>
    <property type="molecule type" value="Genomic_DNA"/>
</dbReference>
<evidence type="ECO:0000313" key="1">
    <source>
        <dbReference type="EMBL" id="OGC12756.1"/>
    </source>
</evidence>
<evidence type="ECO:0008006" key="3">
    <source>
        <dbReference type="Google" id="ProtNLM"/>
    </source>
</evidence>
<comment type="caution">
    <text evidence="1">The sequence shown here is derived from an EMBL/GenBank/DDBJ whole genome shotgun (WGS) entry which is preliminary data.</text>
</comment>
<dbReference type="Gene3D" id="2.40.160.60">
    <property type="entry name" value="Outer membrane protein transport protein (OMPP1/FadL/TodX)"/>
    <property type="match status" value="1"/>
</dbReference>
<proteinExistence type="predicted"/>
<reference evidence="1 2" key="1">
    <citation type="journal article" date="2016" name="Nat. Commun.">
        <title>Thousands of microbial genomes shed light on interconnected biogeochemical processes in an aquifer system.</title>
        <authorList>
            <person name="Anantharaman K."/>
            <person name="Brown C.T."/>
            <person name="Hug L.A."/>
            <person name="Sharon I."/>
            <person name="Castelle C.J."/>
            <person name="Probst A.J."/>
            <person name="Thomas B.C."/>
            <person name="Singh A."/>
            <person name="Wilkins M.J."/>
            <person name="Karaoz U."/>
            <person name="Brodie E.L."/>
            <person name="Williams K.H."/>
            <person name="Hubbard S.S."/>
            <person name="Banfield J.F."/>
        </authorList>
    </citation>
    <scope>NUCLEOTIDE SEQUENCE [LARGE SCALE GENOMIC DNA]</scope>
</reference>
<name>A0A1F4RX45_UNCSA</name>
<dbReference type="Proteomes" id="UP000177905">
    <property type="component" value="Unassembled WGS sequence"/>
</dbReference>
<evidence type="ECO:0000313" key="2">
    <source>
        <dbReference type="Proteomes" id="UP000177905"/>
    </source>
</evidence>
<accession>A0A1F4RX45</accession>
<sequence length="322" mass="35197">MKGRICLLLVCIFLLAINCFLALPVYSQSLDISLIGYGARGIALGKTQAALQNVGAVFANPAGLARVKNFSLTSLYTNLSEEVPYSMFGGAFPVKEGYYGCFGVGHLSIITSNIFITSSEVGSSPSSSTGYSGRMLSLSYANDVTSYLDFGFTVKIFTENFSSLQNSSAYGTSLDFGFLVYPKEKLAIGIMFQNFLFKQIVWATGTHEEAPMNVKMGINYEVRDDITCLFDYDSSYYIHSGIEFRPTKLLSIRGGLEGIPISANEMVVNNSFGVGLSFNGFNFDYAYATDSLLKMNSSHFFSLSFEVPQIIIEKAPSSFAEL</sequence>
<dbReference type="AlphaFoldDB" id="A0A1F4RX45"/>
<organism evidence="1 2">
    <name type="scientific">candidate division WOR-1 bacterium RIFOXYB2_FULL_36_35</name>
    <dbReference type="NCBI Taxonomy" id="1802578"/>
    <lineage>
        <taxon>Bacteria</taxon>
        <taxon>Bacillati</taxon>
        <taxon>Saganbacteria</taxon>
    </lineage>
</organism>
<protein>
    <recommendedName>
        <fullName evidence="3">PorV/PorQ family protein</fullName>
    </recommendedName>
</protein>